<protein>
    <submittedName>
        <fullName evidence="1">Uncharacterized protein</fullName>
    </submittedName>
</protein>
<dbReference type="EMBL" id="JAMZIH010006955">
    <property type="protein sequence ID" value="KAJ1673433.1"/>
    <property type="molecule type" value="Genomic_DNA"/>
</dbReference>
<gene>
    <name evidence="1" type="ORF">EV182_005244</name>
</gene>
<name>A0ACC1HEA3_9FUNG</name>
<reference evidence="1" key="1">
    <citation type="submission" date="2022-06" db="EMBL/GenBank/DDBJ databases">
        <title>Phylogenomic reconstructions and comparative analyses of Kickxellomycotina fungi.</title>
        <authorList>
            <person name="Reynolds N.K."/>
            <person name="Stajich J.E."/>
            <person name="Barry K."/>
            <person name="Grigoriev I.V."/>
            <person name="Crous P."/>
            <person name="Smith M.E."/>
        </authorList>
    </citation>
    <scope>NUCLEOTIDE SEQUENCE</scope>
    <source>
        <strain evidence="1">RSA 2271</strain>
    </source>
</reference>
<proteinExistence type="predicted"/>
<evidence type="ECO:0000313" key="1">
    <source>
        <dbReference type="EMBL" id="KAJ1673433.1"/>
    </source>
</evidence>
<organism evidence="1 2">
    <name type="scientific">Spiromyces aspiralis</name>
    <dbReference type="NCBI Taxonomy" id="68401"/>
    <lineage>
        <taxon>Eukaryota</taxon>
        <taxon>Fungi</taxon>
        <taxon>Fungi incertae sedis</taxon>
        <taxon>Zoopagomycota</taxon>
        <taxon>Kickxellomycotina</taxon>
        <taxon>Kickxellomycetes</taxon>
        <taxon>Kickxellales</taxon>
        <taxon>Kickxellaceae</taxon>
        <taxon>Spiromyces</taxon>
    </lineage>
</organism>
<comment type="caution">
    <text evidence="1">The sequence shown here is derived from an EMBL/GenBank/DDBJ whole genome shotgun (WGS) entry which is preliminary data.</text>
</comment>
<dbReference type="Proteomes" id="UP001145114">
    <property type="component" value="Unassembled WGS sequence"/>
</dbReference>
<evidence type="ECO:0000313" key="2">
    <source>
        <dbReference type="Proteomes" id="UP001145114"/>
    </source>
</evidence>
<keyword evidence="2" id="KW-1185">Reference proteome</keyword>
<accession>A0ACC1HEA3</accession>
<sequence>QKQREEDEHKPRTRYGFIKIKEEVLQVKPSDEITGSLRTLRPEGNLFEDNFINKQKRSLIEPRVPTTQKRKTKLKFTEKWSFKDFT</sequence>
<feature type="non-terminal residue" evidence="1">
    <location>
        <position position="1"/>
    </location>
</feature>